<keyword evidence="3" id="KW-0378">Hydrolase</keyword>
<dbReference type="EMBL" id="CAJJDM010000064">
    <property type="protein sequence ID" value="CAD8080404.1"/>
    <property type="molecule type" value="Genomic_DNA"/>
</dbReference>
<dbReference type="Proteomes" id="UP000688137">
    <property type="component" value="Unassembled WGS sequence"/>
</dbReference>
<sequence>MQFIDQRGVTIIITNQSQQTNSKIEQYIFINQSFHFSSQNDLISVQVVWRHGIRNYYHFNWNCIVDQFRRDETVLTPTDMRKQYVLGKWLRQRYIIENQLFLSSKFNENEIYIESSNENRTLTSAYCNLQRMYPDGPSIHHFQKENESIIIRVLRFQKKQVMIHYLIKINKVECKKQRNAALQRSE</sequence>
<evidence type="ECO:0000313" key="8">
    <source>
        <dbReference type="Proteomes" id="UP000688137"/>
    </source>
</evidence>
<dbReference type="PANTHER" id="PTHR11567:SF211">
    <property type="entry name" value="PROSTATIC ACID PHOSPHATASE"/>
    <property type="match status" value="1"/>
</dbReference>
<keyword evidence="4" id="KW-1015">Disulfide bond</keyword>
<dbReference type="CDD" id="cd07061">
    <property type="entry name" value="HP_HAP_like"/>
    <property type="match status" value="1"/>
</dbReference>
<evidence type="ECO:0000313" key="6">
    <source>
        <dbReference type="EMBL" id="CAD8080404.1"/>
    </source>
</evidence>
<name>A0A8S1MZU0_PARPR</name>
<evidence type="ECO:0000256" key="1">
    <source>
        <dbReference type="ARBA" id="ARBA00000032"/>
    </source>
</evidence>
<evidence type="ECO:0000313" key="7">
    <source>
        <dbReference type="EMBL" id="CAD8080406.1"/>
    </source>
</evidence>
<gene>
    <name evidence="6" type="ORF">PPRIM_AZ9-3.1.T0630245</name>
    <name evidence="7" type="ORF">PPRIM_AZ9-3.1.T0630246</name>
</gene>
<evidence type="ECO:0000256" key="5">
    <source>
        <dbReference type="ARBA" id="ARBA00023180"/>
    </source>
</evidence>
<proteinExistence type="predicted"/>
<protein>
    <submittedName>
        <fullName evidence="6">Uncharacterized protein</fullName>
    </submittedName>
</protein>
<reference evidence="6" key="1">
    <citation type="submission" date="2021-01" db="EMBL/GenBank/DDBJ databases">
        <authorList>
            <consortium name="Genoscope - CEA"/>
            <person name="William W."/>
        </authorList>
    </citation>
    <scope>NUCLEOTIDE SEQUENCE</scope>
</reference>
<evidence type="ECO:0000256" key="3">
    <source>
        <dbReference type="ARBA" id="ARBA00022801"/>
    </source>
</evidence>
<comment type="catalytic activity">
    <reaction evidence="1">
        <text>a phosphate monoester + H2O = an alcohol + phosphate</text>
        <dbReference type="Rhea" id="RHEA:15017"/>
        <dbReference type="ChEBI" id="CHEBI:15377"/>
        <dbReference type="ChEBI" id="CHEBI:30879"/>
        <dbReference type="ChEBI" id="CHEBI:43474"/>
        <dbReference type="ChEBI" id="CHEBI:67140"/>
        <dbReference type="EC" id="3.1.3.2"/>
    </reaction>
</comment>
<accession>A0A8S1MZU0</accession>
<keyword evidence="2" id="KW-0732">Signal</keyword>
<comment type="caution">
    <text evidence="6">The sequence shown here is derived from an EMBL/GenBank/DDBJ whole genome shotgun (WGS) entry which is preliminary data.</text>
</comment>
<dbReference type="GO" id="GO:0003993">
    <property type="term" value="F:acid phosphatase activity"/>
    <property type="evidence" value="ECO:0007669"/>
    <property type="project" value="UniProtKB-EC"/>
</dbReference>
<organism evidence="6 8">
    <name type="scientific">Paramecium primaurelia</name>
    <dbReference type="NCBI Taxonomy" id="5886"/>
    <lineage>
        <taxon>Eukaryota</taxon>
        <taxon>Sar</taxon>
        <taxon>Alveolata</taxon>
        <taxon>Ciliophora</taxon>
        <taxon>Intramacronucleata</taxon>
        <taxon>Oligohymenophorea</taxon>
        <taxon>Peniculida</taxon>
        <taxon>Parameciidae</taxon>
        <taxon>Paramecium</taxon>
    </lineage>
</organism>
<dbReference type="EMBL" id="CAJJDM010000064">
    <property type="protein sequence ID" value="CAD8080406.1"/>
    <property type="molecule type" value="Genomic_DNA"/>
</dbReference>
<dbReference type="AlphaFoldDB" id="A0A8S1MZU0"/>
<dbReference type="PANTHER" id="PTHR11567">
    <property type="entry name" value="ACID PHOSPHATASE-RELATED"/>
    <property type="match status" value="1"/>
</dbReference>
<keyword evidence="8" id="KW-1185">Reference proteome</keyword>
<dbReference type="InterPro" id="IPR050645">
    <property type="entry name" value="Histidine_acid_phosphatase"/>
</dbReference>
<dbReference type="Pfam" id="PF00328">
    <property type="entry name" value="His_Phos_2"/>
    <property type="match status" value="1"/>
</dbReference>
<dbReference type="InterPro" id="IPR000560">
    <property type="entry name" value="His_Pase_clade-2"/>
</dbReference>
<keyword evidence="5" id="KW-0325">Glycoprotein</keyword>
<evidence type="ECO:0000256" key="2">
    <source>
        <dbReference type="ARBA" id="ARBA00022729"/>
    </source>
</evidence>
<evidence type="ECO:0000256" key="4">
    <source>
        <dbReference type="ARBA" id="ARBA00023157"/>
    </source>
</evidence>